<feature type="domain" description="BPL/LPL catalytic" evidence="2">
    <location>
        <begin position="483"/>
        <end position="605"/>
    </location>
</feature>
<dbReference type="EMBL" id="KZ270028">
    <property type="protein sequence ID" value="OZC07566.1"/>
    <property type="molecule type" value="Genomic_DNA"/>
</dbReference>
<dbReference type="Gene3D" id="3.30.930.10">
    <property type="entry name" value="Bira Bifunctional Protein, Domain 2"/>
    <property type="match status" value="1"/>
</dbReference>
<dbReference type="OrthoDB" id="10250105at2759"/>
<dbReference type="Pfam" id="PF03099">
    <property type="entry name" value="BPL_LplA_LipB"/>
    <property type="match status" value="1"/>
</dbReference>
<feature type="region of interest" description="Disordered" evidence="1">
    <location>
        <begin position="168"/>
        <end position="203"/>
    </location>
</feature>
<proteinExistence type="predicted"/>
<keyword evidence="4" id="KW-1185">Reference proteome</keyword>
<protein>
    <recommendedName>
        <fullName evidence="2">BPL/LPL catalytic domain-containing protein</fullName>
    </recommendedName>
</protein>
<dbReference type="PANTHER" id="PTHR12835:SF5">
    <property type="entry name" value="BIOTIN--PROTEIN LIGASE"/>
    <property type="match status" value="1"/>
</dbReference>
<dbReference type="GO" id="GO:0005737">
    <property type="term" value="C:cytoplasm"/>
    <property type="evidence" value="ECO:0007669"/>
    <property type="project" value="TreeGrafter"/>
</dbReference>
<evidence type="ECO:0000259" key="2">
    <source>
        <dbReference type="Pfam" id="PF03099"/>
    </source>
</evidence>
<dbReference type="SUPFAM" id="SSF55681">
    <property type="entry name" value="Class II aaRS and biotin synthetases"/>
    <property type="match status" value="1"/>
</dbReference>
<sequence length="685" mass="78456">MSKWLSRRSKSQQLGQKTRFSRFEKHMLHSSMNLLNNSKKLQKMDDHADSRKVIPRKINNEEIFIDYINSIHNGDINVPVKLTKGSMNDIEKRDQIQIVIDQISNEMSHRSIQQSLIQDEMSQIQSQSNEKRVISSRISDYSNQVPIQSDQQSIIRNSEDRNISNAESVNKAQENQFSKTSINSTTFTKKESQSSTRKNTSDSCKKLSTTDYYIFPNSAFVPSLPLSLNSEEQPKLLDKEMFRTSDTSLHTRRDGRKVCTKPSAILVFTGDNDDLFNRILENLNMIIPPDTLTVSHLSHEAFCKHPWIGQSTACLIIADTSHLDDKCWIRLQQYFSNSGKILFLCQNKLLASLSACENLKKTAKLLKMAFGERQSKKLGKDFEYFLKKTLKKLHKDKVDFSQSKKAKIETLHFIKGMHFNEPFGSMPKLLLKQVKKHGPLPEVSSELLPVEVRTRTEHLPDFNDELYFKRLQTPRLGKALFYFPVCETTMEIGKSLAFAMAEEPIVVVARQQIKGVGRSRNQWLSPVGCAMFSFNYMLLPESSLNNNVGIIQHIFCVAIISGIRSLRKELENLPLKIKWPNDIYYGRMYKVGGLIVNATSVNEKTVCTLGKCFVKFSRFVRNCQDREEVTLSDTKEKVVIRGLNQHGFLKVRSRQSGKIMVVHPDGNTFDMMKGLISAKYPKTQL</sequence>
<dbReference type="Proteomes" id="UP000242913">
    <property type="component" value="Unassembled WGS sequence"/>
</dbReference>
<dbReference type="PANTHER" id="PTHR12835">
    <property type="entry name" value="BIOTIN PROTEIN LIGASE"/>
    <property type="match status" value="1"/>
</dbReference>
<evidence type="ECO:0000313" key="4">
    <source>
        <dbReference type="Proteomes" id="UP000242913"/>
    </source>
</evidence>
<name>A0A238BRS3_9BILA</name>
<reference evidence="3 4" key="1">
    <citation type="submission" date="2015-12" db="EMBL/GenBank/DDBJ databases">
        <title>Draft genome of the nematode, Onchocerca flexuosa.</title>
        <authorList>
            <person name="Mitreva M."/>
        </authorList>
    </citation>
    <scope>NUCLEOTIDE SEQUENCE [LARGE SCALE GENOMIC DNA]</scope>
    <source>
        <strain evidence="3">Red Deer</strain>
    </source>
</reference>
<dbReference type="InterPro" id="IPR004143">
    <property type="entry name" value="BPL_LPL_catalytic"/>
</dbReference>
<dbReference type="AlphaFoldDB" id="A0A238BRS3"/>
<organism evidence="3 4">
    <name type="scientific">Onchocerca flexuosa</name>
    <dbReference type="NCBI Taxonomy" id="387005"/>
    <lineage>
        <taxon>Eukaryota</taxon>
        <taxon>Metazoa</taxon>
        <taxon>Ecdysozoa</taxon>
        <taxon>Nematoda</taxon>
        <taxon>Chromadorea</taxon>
        <taxon>Rhabditida</taxon>
        <taxon>Spirurina</taxon>
        <taxon>Spiruromorpha</taxon>
        <taxon>Filarioidea</taxon>
        <taxon>Onchocercidae</taxon>
        <taxon>Onchocerca</taxon>
    </lineage>
</organism>
<gene>
    <name evidence="3" type="ORF">X798_05431</name>
</gene>
<dbReference type="InterPro" id="IPR045864">
    <property type="entry name" value="aa-tRNA-synth_II/BPL/LPL"/>
</dbReference>
<accession>A0A238BRS3</accession>
<dbReference type="GO" id="GO:0004077">
    <property type="term" value="F:biotin--[biotin carboxyl-carrier protein] ligase activity"/>
    <property type="evidence" value="ECO:0007669"/>
    <property type="project" value="TreeGrafter"/>
</dbReference>
<evidence type="ECO:0000313" key="3">
    <source>
        <dbReference type="EMBL" id="OZC07566.1"/>
    </source>
</evidence>
<feature type="compositionally biased region" description="Polar residues" evidence="1">
    <location>
        <begin position="168"/>
        <end position="198"/>
    </location>
</feature>
<evidence type="ECO:0000256" key="1">
    <source>
        <dbReference type="SAM" id="MobiDB-lite"/>
    </source>
</evidence>